<organism evidence="1 2">
    <name type="scientific">Terrabacter carboxydivorans</name>
    <dbReference type="NCBI Taxonomy" id="619730"/>
    <lineage>
        <taxon>Bacteria</taxon>
        <taxon>Bacillati</taxon>
        <taxon>Actinomycetota</taxon>
        <taxon>Actinomycetes</taxon>
        <taxon>Micrococcales</taxon>
        <taxon>Intrasporangiaceae</taxon>
        <taxon>Terrabacter</taxon>
    </lineage>
</organism>
<evidence type="ECO:0000313" key="1">
    <source>
        <dbReference type="EMBL" id="GAA2469190.1"/>
    </source>
</evidence>
<name>A0ABN3KT53_9MICO</name>
<proteinExistence type="predicted"/>
<dbReference type="Proteomes" id="UP001500730">
    <property type="component" value="Unassembled WGS sequence"/>
</dbReference>
<sequence length="273" mass="29273">MSVATQLGLGDPESDVLMVARSRWPGWVLAHPVLGVVDDLLELPAWLRQAERDDADAVLLTLAELSSPEGGDDVAATGALAWVLLPGVSLLASRMFTLSPRIDQMLAAALWMEARTFRWQRGHRVAANILMNARKAVMRDLGVGAAADPTWARTIPVAPSERIWEAMPAEPAEAAEPSETSGEEELSELLDWACAGGVITVEDRSLLVDVAQTADRQQTVRSGRGHAGLLGNRVSAEVAERRGVAAITVRRRTSRAVRALRDARGVTAAKVPA</sequence>
<reference evidence="1 2" key="1">
    <citation type="journal article" date="2019" name="Int. J. Syst. Evol. Microbiol.">
        <title>The Global Catalogue of Microorganisms (GCM) 10K type strain sequencing project: providing services to taxonomists for standard genome sequencing and annotation.</title>
        <authorList>
            <consortium name="The Broad Institute Genomics Platform"/>
            <consortium name="The Broad Institute Genome Sequencing Center for Infectious Disease"/>
            <person name="Wu L."/>
            <person name="Ma J."/>
        </authorList>
    </citation>
    <scope>NUCLEOTIDE SEQUENCE [LARGE SCALE GENOMIC DNA]</scope>
    <source>
        <strain evidence="1 2">JCM 16259</strain>
    </source>
</reference>
<accession>A0ABN3KT53</accession>
<dbReference type="EMBL" id="BAAARE010000001">
    <property type="protein sequence ID" value="GAA2469190.1"/>
    <property type="molecule type" value="Genomic_DNA"/>
</dbReference>
<gene>
    <name evidence="1" type="ORF">GCM10009858_03110</name>
</gene>
<evidence type="ECO:0000313" key="2">
    <source>
        <dbReference type="Proteomes" id="UP001500730"/>
    </source>
</evidence>
<protein>
    <submittedName>
        <fullName evidence="1">Uncharacterized protein</fullName>
    </submittedName>
</protein>
<dbReference type="RefSeq" id="WP_344252353.1">
    <property type="nucleotide sequence ID" value="NZ_BAAARE010000001.1"/>
</dbReference>
<keyword evidence="2" id="KW-1185">Reference proteome</keyword>
<comment type="caution">
    <text evidence="1">The sequence shown here is derived from an EMBL/GenBank/DDBJ whole genome shotgun (WGS) entry which is preliminary data.</text>
</comment>